<organism evidence="1 2">
    <name type="scientific">Volvox africanus</name>
    <dbReference type="NCBI Taxonomy" id="51714"/>
    <lineage>
        <taxon>Eukaryota</taxon>
        <taxon>Viridiplantae</taxon>
        <taxon>Chlorophyta</taxon>
        <taxon>core chlorophytes</taxon>
        <taxon>Chlorophyceae</taxon>
        <taxon>CS clade</taxon>
        <taxon>Chlamydomonadales</taxon>
        <taxon>Volvocaceae</taxon>
        <taxon>Volvox</taxon>
    </lineage>
</organism>
<evidence type="ECO:0000313" key="2">
    <source>
        <dbReference type="Proteomes" id="UP000747399"/>
    </source>
</evidence>
<keyword evidence="2" id="KW-1185">Reference proteome</keyword>
<dbReference type="Proteomes" id="UP000747399">
    <property type="component" value="Unassembled WGS sequence"/>
</dbReference>
<gene>
    <name evidence="1" type="ORF">Vafri_7364</name>
</gene>
<accession>A0A8J4B097</accession>
<dbReference type="EMBL" id="BNCO01000010">
    <property type="protein sequence ID" value="GIL51365.1"/>
    <property type="molecule type" value="Genomic_DNA"/>
</dbReference>
<comment type="caution">
    <text evidence="1">The sequence shown here is derived from an EMBL/GenBank/DDBJ whole genome shotgun (WGS) entry which is preliminary data.</text>
</comment>
<dbReference type="AlphaFoldDB" id="A0A8J4B097"/>
<sequence>MVWDVTTSNALSFCTSTQHLVAGWLVNSCSSWVKDPRVRDVNLGNLSMLFRPSMSSASGCAAASCLGELATEPPSLVPAPCGVSSMVSLVAPRFVVMRPSATASCSRNVRLQNVGNTWVGLWRRLPLVPRSEGG</sequence>
<reference evidence="1" key="1">
    <citation type="journal article" date="2021" name="Proc. Natl. Acad. Sci. U.S.A.">
        <title>Three genomes in the algal genus Volvox reveal the fate of a haploid sex-determining region after a transition to homothallism.</title>
        <authorList>
            <person name="Yamamoto K."/>
            <person name="Hamaji T."/>
            <person name="Kawai-Toyooka H."/>
            <person name="Matsuzaki R."/>
            <person name="Takahashi F."/>
            <person name="Nishimura Y."/>
            <person name="Kawachi M."/>
            <person name="Noguchi H."/>
            <person name="Minakuchi Y."/>
            <person name="Umen J.G."/>
            <person name="Toyoda A."/>
            <person name="Nozaki H."/>
        </authorList>
    </citation>
    <scope>NUCLEOTIDE SEQUENCE</scope>
    <source>
        <strain evidence="1">NIES-3780</strain>
    </source>
</reference>
<proteinExistence type="predicted"/>
<evidence type="ECO:0000313" key="1">
    <source>
        <dbReference type="EMBL" id="GIL51365.1"/>
    </source>
</evidence>
<protein>
    <submittedName>
        <fullName evidence="1">Uncharacterized protein</fullName>
    </submittedName>
</protein>
<name>A0A8J4B097_9CHLO</name>